<dbReference type="PANTHER" id="PTHR46082:SF11">
    <property type="entry name" value="AAA+ ATPASE DOMAIN-CONTAINING PROTEIN-RELATED"/>
    <property type="match status" value="1"/>
</dbReference>
<evidence type="ECO:0000256" key="1">
    <source>
        <dbReference type="ARBA" id="ARBA00022737"/>
    </source>
</evidence>
<dbReference type="Gene3D" id="1.25.40.20">
    <property type="entry name" value="Ankyrin repeat-containing domain"/>
    <property type="match status" value="1"/>
</dbReference>
<evidence type="ECO:0000256" key="2">
    <source>
        <dbReference type="PROSITE-ProRule" id="PRU00023"/>
    </source>
</evidence>
<dbReference type="PROSITE" id="PS50088">
    <property type="entry name" value="ANK_REPEAT"/>
    <property type="match status" value="1"/>
</dbReference>
<feature type="domain" description="NACHT" evidence="3">
    <location>
        <begin position="382"/>
        <end position="534"/>
    </location>
</feature>
<dbReference type="Proteomes" id="UP001201262">
    <property type="component" value="Unassembled WGS sequence"/>
</dbReference>
<reference evidence="4" key="1">
    <citation type="submission" date="2021-12" db="EMBL/GenBank/DDBJ databases">
        <title>Convergent genome expansion in fungi linked to evolution of root-endophyte symbiosis.</title>
        <authorList>
            <consortium name="DOE Joint Genome Institute"/>
            <person name="Ke Y.-H."/>
            <person name="Bonito G."/>
            <person name="Liao H.-L."/>
            <person name="Looney B."/>
            <person name="Rojas-Flechas A."/>
            <person name="Nash J."/>
            <person name="Hameed K."/>
            <person name="Schadt C."/>
            <person name="Martin F."/>
            <person name="Crous P.W."/>
            <person name="Miettinen O."/>
            <person name="Magnuson J.K."/>
            <person name="Labbe J."/>
            <person name="Jacobson D."/>
            <person name="Doktycz M.J."/>
            <person name="Veneault-Fourrey C."/>
            <person name="Kuo A."/>
            <person name="Mondo S."/>
            <person name="Calhoun S."/>
            <person name="Riley R."/>
            <person name="Ohm R."/>
            <person name="LaButti K."/>
            <person name="Andreopoulos B."/>
            <person name="Pangilinan J."/>
            <person name="Nolan M."/>
            <person name="Tritt A."/>
            <person name="Clum A."/>
            <person name="Lipzen A."/>
            <person name="Daum C."/>
            <person name="Barry K."/>
            <person name="Grigoriev I.V."/>
            <person name="Vilgalys R."/>
        </authorList>
    </citation>
    <scope>NUCLEOTIDE SEQUENCE</scope>
    <source>
        <strain evidence="4">PMI_201</strain>
    </source>
</reference>
<keyword evidence="1" id="KW-0677">Repeat</keyword>
<gene>
    <name evidence="4" type="ORF">BGW36DRAFT_463772</name>
</gene>
<dbReference type="Gene3D" id="3.40.50.1580">
    <property type="entry name" value="Nucleoside phosphorylase domain"/>
    <property type="match status" value="1"/>
</dbReference>
<dbReference type="SUPFAM" id="SSF48403">
    <property type="entry name" value="Ankyrin repeat"/>
    <property type="match status" value="1"/>
</dbReference>
<dbReference type="InterPro" id="IPR036770">
    <property type="entry name" value="Ankyrin_rpt-contain_sf"/>
</dbReference>
<dbReference type="InterPro" id="IPR000845">
    <property type="entry name" value="Nucleoside_phosphorylase_d"/>
</dbReference>
<dbReference type="Gene3D" id="1.20.5.340">
    <property type="match status" value="8"/>
</dbReference>
<dbReference type="InterPro" id="IPR035994">
    <property type="entry name" value="Nucleoside_phosphorylase_sf"/>
</dbReference>
<name>A0AAD4KM75_9EURO</name>
<dbReference type="InterPro" id="IPR027417">
    <property type="entry name" value="P-loop_NTPase"/>
</dbReference>
<dbReference type="InterPro" id="IPR002110">
    <property type="entry name" value="Ankyrin_rpt"/>
</dbReference>
<dbReference type="SUPFAM" id="SSF52540">
    <property type="entry name" value="P-loop containing nucleoside triphosphate hydrolases"/>
    <property type="match status" value="1"/>
</dbReference>
<feature type="repeat" description="ANK" evidence="2">
    <location>
        <begin position="860"/>
        <end position="884"/>
    </location>
</feature>
<dbReference type="GO" id="GO:0009116">
    <property type="term" value="P:nucleoside metabolic process"/>
    <property type="evidence" value="ECO:0007669"/>
    <property type="project" value="InterPro"/>
</dbReference>
<dbReference type="GO" id="GO:0003824">
    <property type="term" value="F:catalytic activity"/>
    <property type="evidence" value="ECO:0007669"/>
    <property type="project" value="InterPro"/>
</dbReference>
<dbReference type="InterPro" id="IPR056884">
    <property type="entry name" value="NPHP3-like_N"/>
</dbReference>
<dbReference type="Pfam" id="PF01048">
    <property type="entry name" value="PNP_UDP_1"/>
    <property type="match status" value="1"/>
</dbReference>
<dbReference type="PROSITE" id="PS50837">
    <property type="entry name" value="NACHT"/>
    <property type="match status" value="1"/>
</dbReference>
<keyword evidence="2" id="KW-0040">ANK repeat</keyword>
<evidence type="ECO:0000313" key="4">
    <source>
        <dbReference type="EMBL" id="KAH8694191.1"/>
    </source>
</evidence>
<evidence type="ECO:0000313" key="5">
    <source>
        <dbReference type="Proteomes" id="UP001201262"/>
    </source>
</evidence>
<dbReference type="RefSeq" id="XP_046069861.1">
    <property type="nucleotide sequence ID" value="XM_046222229.1"/>
</dbReference>
<dbReference type="Pfam" id="PF24883">
    <property type="entry name" value="NPHP3_N"/>
    <property type="match status" value="1"/>
</dbReference>
<dbReference type="Gene3D" id="3.40.50.300">
    <property type="entry name" value="P-loop containing nucleotide triphosphate hydrolases"/>
    <property type="match status" value="1"/>
</dbReference>
<dbReference type="EMBL" id="JAJTJA010000009">
    <property type="protein sequence ID" value="KAH8694191.1"/>
    <property type="molecule type" value="Genomic_DNA"/>
</dbReference>
<organism evidence="4 5">
    <name type="scientific">Talaromyces proteolyticus</name>
    <dbReference type="NCBI Taxonomy" id="1131652"/>
    <lineage>
        <taxon>Eukaryota</taxon>
        <taxon>Fungi</taxon>
        <taxon>Dikarya</taxon>
        <taxon>Ascomycota</taxon>
        <taxon>Pezizomycotina</taxon>
        <taxon>Eurotiomycetes</taxon>
        <taxon>Eurotiomycetidae</taxon>
        <taxon>Eurotiales</taxon>
        <taxon>Trichocomaceae</taxon>
        <taxon>Talaromyces</taxon>
        <taxon>Talaromyces sect. Bacilispori</taxon>
    </lineage>
</organism>
<dbReference type="InterPro" id="IPR055530">
    <property type="entry name" value="DUF7104"/>
</dbReference>
<dbReference type="PANTHER" id="PTHR46082">
    <property type="entry name" value="ATP/GTP-BINDING PROTEIN-RELATED"/>
    <property type="match status" value="1"/>
</dbReference>
<keyword evidence="5" id="KW-1185">Reference proteome</keyword>
<protein>
    <recommendedName>
        <fullName evidence="3">NACHT domain-containing protein</fullName>
    </recommendedName>
</protein>
<evidence type="ECO:0000259" key="3">
    <source>
        <dbReference type="PROSITE" id="PS50837"/>
    </source>
</evidence>
<dbReference type="InterPro" id="IPR007111">
    <property type="entry name" value="NACHT_NTPase"/>
</dbReference>
<dbReference type="GeneID" id="70252516"/>
<dbReference type="SUPFAM" id="SSF53167">
    <property type="entry name" value="Purine and uridine phosphorylases"/>
    <property type="match status" value="1"/>
</dbReference>
<proteinExistence type="predicted"/>
<dbReference type="Pfam" id="PF23397">
    <property type="entry name" value="DUF7104"/>
    <property type="match status" value="21"/>
</dbReference>
<dbReference type="InterPro" id="IPR053137">
    <property type="entry name" value="NLR-like"/>
</dbReference>
<comment type="caution">
    <text evidence="4">The sequence shown here is derived from an EMBL/GenBank/DDBJ whole genome shotgun (WGS) entry which is preliminary data.</text>
</comment>
<sequence>MAPSTPSHDDYTVAWICALPLEMAAAKAMLDEIHDRLPQPSSDHNVYTLGRLKGHNMVITCLPSGVYGITSAATALAAMRSTFSSLRFALVVGIGGGVPGKTDIRLGDVVVSKPTASGSGVIQYDYGKTLRDRCFQRTGFLDKPPPVLLAAVSQIQSDHMTGRQGIKKCMVDVLEKNEEMKDQFSRPNNDWLFYASYDHPESASKCSTCDPKWLVNRTPRVTDEPYVHYGLIASGNQVMKDAQIRDRIAHELGILCFEMEAAGLMDQLPCLVIRGICDYCDSHKQKQWQGYASLAAAAYAKLLLSIVPLTERQTRSEHKADFSPQEKECLRSLFITDPIEDKNSLKRTKGDRAPGTCEWIMDTQEIQTWLGPQEASSEAHRNILWLYGNPGTGKTTMAITLADSIPNQFGYINSGNIMAYFFCDSSSPERCTATAILRGLLYQVVKQRQDFMRHLLHKFEDRKEKLFDSFDGLWTIFMEIGRENNNGQLYCIIDALDECTHESQKVLLTQIKQSFGNKNIKRNLGINFLITSRPYPEIREYLHRFKSKDLSSYHMVQDDLQILIDQKVAELSETKRYPENVRLAVSNTLQEKAEGTFLWIGIACDELAMVRSRDALKTLQSLPRGLNSLYAKLLETTLENTEKEDNNIILQMLTTVVIARRPLSVAQLCIACGLYEDEDEKDRLAYVHEDIEMCRLIIIVRDGILRLLHKSVKDFLLLARGGSLVNELRANATLASRCIDYLLSDEQSWADFELDDDDLLKEERVYGFLYYAVLYWPEHAAAAQSSFEISPEQTPFFQVISHKRERWLRAYKNERGFERIPEGYSIWHVTAKWGIISLVHYLLSDAKKSMYHDDNWMASDGATPIEEAAKAGHIGMITLLLEKGNARIAAQNRILAAAARNTRNGQDIMALLLDIFGDEVQISEYIILHALWNEEKGEEIIAWLLDRQGYRIQITERIVEMAVSRGRNTERIITLLLDRRGDMIQITDEVLKSVIYNREVGEKIMALLLDRQGHRIQITEDVVKTAAANWRRTGEAIMSLFLDRKDGQVQITEDILKAAASNESKGKAIMKLILDRREDRIHITGSVVKAAASNGSGEGIISLLLDRWKNQIQITESIIEAAADNWRNGGAIMALLLDQKGSQIQMTQNIVKAAASNGGDGEAIMKLIFDQQGDRIQINENIVEAAAANWSNGGAIMALLLDQKGGQIQMTQNIVKAAASNGGDGEAIMKLIFDQQGDRIQINENIVEAAAANRRNGGAIMALLLDQKGGQIQVTRNIVKAAVSNGGDGEVIMKLIFDQHGDQVQITEDILQAAASNEETGEAIIKLILDRRAGQIQITEDIVVDAVSNQELGDKIMALLLDLQGDQIQITEYILAVAASNEQSGWAIMKLILDRHGDQIQITPDIVRIVARNRFEGWWIMTLLLDRYEDQIEITKDIVNAAASNDICGNAIMKLLLDRRGDQIQITEDVMMAAVRNEWNGKEIIITLLQRCAGQIRITRDVVIAASRNTQCGIKILRLLVSREPIWITSTGIAAIWEGFGSDFVELLLRRGGGEIEITDKMVKAAVRNDVNGREMVALLLKLRGDKVEIY</sequence>
<dbReference type="PROSITE" id="PS50297">
    <property type="entry name" value="ANK_REP_REGION"/>
    <property type="match status" value="1"/>
</dbReference>
<accession>A0AAD4KM75</accession>